<reference evidence="2" key="1">
    <citation type="submission" date="2019-05" db="EMBL/GenBank/DDBJ databases">
        <title>Complete genome sequencing of Absiella argi strain JCM 30884.</title>
        <authorList>
            <person name="Sakamoto M."/>
            <person name="Murakami T."/>
            <person name="Mori H."/>
        </authorList>
    </citation>
    <scope>NUCLEOTIDE SEQUENCE [LARGE SCALE GENOMIC DNA]</scope>
    <source>
        <strain evidence="2">JCM 30884</strain>
    </source>
</reference>
<proteinExistence type="predicted"/>
<sequence length="64" mass="7248">MLSIRKNQMTIAQYDKICLVTNTMVVLEVHGKTVKIQGEDLQVSALEKEEVALKGLFQSITFHE</sequence>
<dbReference type="EMBL" id="AP019695">
    <property type="protein sequence ID" value="BBK21566.1"/>
    <property type="molecule type" value="Genomic_DNA"/>
</dbReference>
<gene>
    <name evidence="1" type="ORF">Aargi30884_04690</name>
</gene>
<dbReference type="Pfam" id="PF07873">
    <property type="entry name" value="YabP"/>
    <property type="match status" value="1"/>
</dbReference>
<dbReference type="Proteomes" id="UP000464754">
    <property type="component" value="Chromosome"/>
</dbReference>
<organism evidence="1 2">
    <name type="scientific">Amedibacterium intestinale</name>
    <dbReference type="NCBI Taxonomy" id="2583452"/>
    <lineage>
        <taxon>Bacteria</taxon>
        <taxon>Bacillati</taxon>
        <taxon>Bacillota</taxon>
        <taxon>Erysipelotrichia</taxon>
        <taxon>Erysipelotrichales</taxon>
        <taxon>Erysipelotrichaceae</taxon>
        <taxon>Amedibacterium</taxon>
    </lineage>
</organism>
<evidence type="ECO:0008006" key="3">
    <source>
        <dbReference type="Google" id="ProtNLM"/>
    </source>
</evidence>
<dbReference type="InterPro" id="IPR022476">
    <property type="entry name" value="Spore_YabP/YqfC"/>
</dbReference>
<protein>
    <recommendedName>
        <fullName evidence="3">Sporulation protein YqfC</fullName>
    </recommendedName>
</protein>
<dbReference type="KEGG" id="aarg:Aargi30884_04690"/>
<dbReference type="RefSeq" id="WP_115714794.1">
    <property type="nucleotide sequence ID" value="NZ_AP019695.1"/>
</dbReference>
<name>A0A6N4TEH9_9FIRM</name>
<accession>A0A6N4TEH9</accession>
<evidence type="ECO:0000313" key="2">
    <source>
        <dbReference type="Proteomes" id="UP000464754"/>
    </source>
</evidence>
<keyword evidence="2" id="KW-1185">Reference proteome</keyword>
<evidence type="ECO:0000313" key="1">
    <source>
        <dbReference type="EMBL" id="BBK21566.1"/>
    </source>
</evidence>
<dbReference type="AlphaFoldDB" id="A0A6N4TEH9"/>